<evidence type="ECO:0000313" key="1">
    <source>
        <dbReference type="EMBL" id="GAA2335710.1"/>
    </source>
</evidence>
<dbReference type="EMBL" id="BAAARV010000016">
    <property type="protein sequence ID" value="GAA2335710.1"/>
    <property type="molecule type" value="Genomic_DNA"/>
</dbReference>
<accession>A0ABN3FQZ6</accession>
<evidence type="ECO:0008006" key="3">
    <source>
        <dbReference type="Google" id="ProtNLM"/>
    </source>
</evidence>
<keyword evidence="2" id="KW-1185">Reference proteome</keyword>
<comment type="caution">
    <text evidence="1">The sequence shown here is derived from an EMBL/GenBank/DDBJ whole genome shotgun (WGS) entry which is preliminary data.</text>
</comment>
<reference evidence="1 2" key="1">
    <citation type="journal article" date="2019" name="Int. J. Syst. Evol. Microbiol.">
        <title>The Global Catalogue of Microorganisms (GCM) 10K type strain sequencing project: providing services to taxonomists for standard genome sequencing and annotation.</title>
        <authorList>
            <consortium name="The Broad Institute Genomics Platform"/>
            <consortium name="The Broad Institute Genome Sequencing Center for Infectious Disease"/>
            <person name="Wu L."/>
            <person name="Ma J."/>
        </authorList>
    </citation>
    <scope>NUCLEOTIDE SEQUENCE [LARGE SCALE GENOMIC DNA]</scope>
    <source>
        <strain evidence="1 2">JCM 3272</strain>
    </source>
</reference>
<dbReference type="Proteomes" id="UP001501444">
    <property type="component" value="Unassembled WGS sequence"/>
</dbReference>
<gene>
    <name evidence="1" type="ORF">GCM10010170_015750</name>
</gene>
<protein>
    <recommendedName>
        <fullName evidence="3">Lipoprotein</fullName>
    </recommendedName>
</protein>
<dbReference type="RefSeq" id="WP_344611585.1">
    <property type="nucleotide sequence ID" value="NZ_BAAARV010000016.1"/>
</dbReference>
<evidence type="ECO:0000313" key="2">
    <source>
        <dbReference type="Proteomes" id="UP001501444"/>
    </source>
</evidence>
<name>A0ABN3FQZ6_9ACTN</name>
<sequence>MSDDNMAALLRAVFTALLVLGWCVSGCAVPLEWFRDPGEPRDGRPLTPAEEAAWEGLVAGLR</sequence>
<proteinExistence type="predicted"/>
<organism evidence="1 2">
    <name type="scientific">Dactylosporangium salmoneum</name>
    <dbReference type="NCBI Taxonomy" id="53361"/>
    <lineage>
        <taxon>Bacteria</taxon>
        <taxon>Bacillati</taxon>
        <taxon>Actinomycetota</taxon>
        <taxon>Actinomycetes</taxon>
        <taxon>Micromonosporales</taxon>
        <taxon>Micromonosporaceae</taxon>
        <taxon>Dactylosporangium</taxon>
    </lineage>
</organism>